<comment type="function">
    <text evidence="9">Catalyzes the attachment of L-aspartate to tRNA(Asp) in a two-step reaction: L-aspartate is first activated by ATP to form Asp-AMP and then transferred to the acceptor end of tRNA(Asp).</text>
</comment>
<dbReference type="SUPFAM" id="SSF50249">
    <property type="entry name" value="Nucleic acid-binding proteins"/>
    <property type="match status" value="1"/>
</dbReference>
<proteinExistence type="inferred from homology"/>
<dbReference type="EC" id="6.1.1.12" evidence="9"/>
<feature type="binding site" evidence="9">
    <location>
        <position position="369"/>
    </location>
    <ligand>
        <name>ATP</name>
        <dbReference type="ChEBI" id="CHEBI:30616"/>
    </ligand>
</feature>
<dbReference type="GO" id="GO:0003723">
    <property type="term" value="F:RNA binding"/>
    <property type="evidence" value="ECO:0007669"/>
    <property type="project" value="TreeGrafter"/>
</dbReference>
<dbReference type="GO" id="GO:0005524">
    <property type="term" value="F:ATP binding"/>
    <property type="evidence" value="ECO:0007669"/>
    <property type="project" value="UniProtKB-UniRule"/>
</dbReference>
<evidence type="ECO:0000313" key="11">
    <source>
        <dbReference type="EMBL" id="AZS37957.1"/>
    </source>
</evidence>
<dbReference type="NCBIfam" id="NF003483">
    <property type="entry name" value="PRK05159.1"/>
    <property type="match status" value="1"/>
</dbReference>
<evidence type="ECO:0000313" key="12">
    <source>
        <dbReference type="Proteomes" id="UP000276888"/>
    </source>
</evidence>
<dbReference type="InterPro" id="IPR012340">
    <property type="entry name" value="NA-bd_OB-fold"/>
</dbReference>
<dbReference type="SUPFAM" id="SSF55681">
    <property type="entry name" value="Class II aaRS and biotin synthetases"/>
    <property type="match status" value="1"/>
</dbReference>
<keyword evidence="7 9" id="KW-0648">Protein biosynthesis</keyword>
<name>A0A3Q9IZV7_9MICO</name>
<comment type="subcellular location">
    <subcellularLocation>
        <location evidence="1 9">Cytoplasm</location>
    </subcellularLocation>
</comment>
<dbReference type="GO" id="GO:0005829">
    <property type="term" value="C:cytosol"/>
    <property type="evidence" value="ECO:0007669"/>
    <property type="project" value="TreeGrafter"/>
</dbReference>
<evidence type="ECO:0000256" key="8">
    <source>
        <dbReference type="ARBA" id="ARBA00023146"/>
    </source>
</evidence>
<keyword evidence="4 9" id="KW-0436">Ligase</keyword>
<sequence length="446" mass="50039">MSERVLVSQLKSLPDGPVSVSGWVETVRDQKKVQFVILRDETGAVQLVNPATRPAEDGSEQDAAALALTDTISNLSTGTFLTVEGALKADERVKLGGVEIKVSNLTIAAAALPETPIAADSGLDKRMDWRFLDLRQRRNNLIFRVQTTLEHAMRTYWIERDYIELHSPKLMSSPSESNAELFSMEYFEDKTAYLAQSPQHFKQMAQSAGFGKIFEIGDVFRADPSFTSRHATEFTSVDAEISWIDSHEDVARMQEELLQTAIQAVKDKHGDEIQELFGLDVQVPATPFPRIPLAEAREIVKARGYEIPRADGDLDPEGERQISAHVQEQFGHEFVFITDYHPEIRPFYHMRDEQTGLTKSYDLLFKGVEITTGAQREHRVDVLEAQATEKGLDLAGIEHYLDFFRYGTPPHGGFGMGLARVLMLLLGESSIREVTFLFRGPTRLAP</sequence>
<dbReference type="InterPro" id="IPR002312">
    <property type="entry name" value="Asp/Asn-tRNA-synth_IIb"/>
</dbReference>
<evidence type="ECO:0000256" key="2">
    <source>
        <dbReference type="ARBA" id="ARBA00005312"/>
    </source>
</evidence>
<evidence type="ECO:0000256" key="9">
    <source>
        <dbReference type="HAMAP-Rule" id="MF_02075"/>
    </source>
</evidence>
<keyword evidence="6 9" id="KW-0067">ATP-binding</keyword>
<dbReference type="GO" id="GO:0006422">
    <property type="term" value="P:aspartyl-tRNA aminoacylation"/>
    <property type="evidence" value="ECO:0007669"/>
    <property type="project" value="UniProtKB-UniRule"/>
</dbReference>
<dbReference type="InterPro" id="IPR006195">
    <property type="entry name" value="aa-tRNA-synth_II"/>
</dbReference>
<feature type="binding site" evidence="9">
    <location>
        <position position="221"/>
    </location>
    <ligand>
        <name>L-aspartate</name>
        <dbReference type="ChEBI" id="CHEBI:29991"/>
    </ligand>
</feature>
<feature type="binding site" evidence="9">
    <location>
        <begin position="417"/>
        <end position="420"/>
    </location>
    <ligand>
        <name>ATP</name>
        <dbReference type="ChEBI" id="CHEBI:30616"/>
    </ligand>
</feature>
<evidence type="ECO:0000256" key="3">
    <source>
        <dbReference type="ARBA" id="ARBA00022490"/>
    </source>
</evidence>
<dbReference type="EMBL" id="CP031423">
    <property type="protein sequence ID" value="AZS37957.1"/>
    <property type="molecule type" value="Genomic_DNA"/>
</dbReference>
<keyword evidence="8 9" id="KW-0030">Aminoacyl-tRNA synthetase</keyword>
<evidence type="ECO:0000256" key="1">
    <source>
        <dbReference type="ARBA" id="ARBA00004496"/>
    </source>
</evidence>
<dbReference type="Gene3D" id="3.30.930.10">
    <property type="entry name" value="Bira Bifunctional Protein, Domain 2"/>
    <property type="match status" value="1"/>
</dbReference>
<keyword evidence="5 9" id="KW-0547">Nucleotide-binding</keyword>
<dbReference type="Pfam" id="PF01336">
    <property type="entry name" value="tRNA_anti-codon"/>
    <property type="match status" value="1"/>
</dbReference>
<keyword evidence="12" id="KW-1185">Reference proteome</keyword>
<dbReference type="RefSeq" id="WP_127096448.1">
    <property type="nucleotide sequence ID" value="NZ_CP031423.1"/>
</dbReference>
<keyword evidence="3 9" id="KW-0963">Cytoplasm</keyword>
<comment type="caution">
    <text evidence="9">Lacks conserved residue(s) required for the propagation of feature annotation.</text>
</comment>
<organism evidence="11 12">
    <name type="scientific">Microbacterium lemovicicum</name>
    <dbReference type="NCBI Taxonomy" id="1072463"/>
    <lineage>
        <taxon>Bacteria</taxon>
        <taxon>Bacillati</taxon>
        <taxon>Actinomycetota</taxon>
        <taxon>Actinomycetes</taxon>
        <taxon>Micrococcales</taxon>
        <taxon>Microbacteriaceae</taxon>
        <taxon>Microbacterium</taxon>
    </lineage>
</organism>
<dbReference type="KEGG" id="mlv:CVS47_02607"/>
<accession>A0A3Q9IZV7</accession>
<dbReference type="InterPro" id="IPR004523">
    <property type="entry name" value="Asp-tRNA_synthase_2"/>
</dbReference>
<protein>
    <recommendedName>
        <fullName evidence="9">Aspartate--tRNA ligase</fullName>
        <ecNumber evidence="9">6.1.1.12</ecNumber>
    </recommendedName>
    <alternativeName>
        <fullName evidence="9">Aspartyl-tRNA synthetase</fullName>
        <shortName evidence="9">AspRS</shortName>
    </alternativeName>
</protein>
<dbReference type="GO" id="GO:0004815">
    <property type="term" value="F:aspartate-tRNA ligase activity"/>
    <property type="evidence" value="ECO:0007669"/>
    <property type="project" value="UniProtKB-UniRule"/>
</dbReference>
<dbReference type="PRINTS" id="PR01042">
    <property type="entry name" value="TRNASYNTHASP"/>
</dbReference>
<evidence type="ECO:0000256" key="4">
    <source>
        <dbReference type="ARBA" id="ARBA00022598"/>
    </source>
</evidence>
<feature type="region of interest" description="Aspartate" evidence="9">
    <location>
        <begin position="199"/>
        <end position="202"/>
    </location>
</feature>
<gene>
    <name evidence="11" type="primary">aspS2</name>
    <name evidence="9" type="synonym">aspS</name>
    <name evidence="11" type="ORF">CVS47_02607</name>
</gene>
<reference evidence="11 12" key="1">
    <citation type="submission" date="2018-08" db="EMBL/GenBank/DDBJ databases">
        <title>Microbacterium lemovicicum sp. nov., a bacterium isolated from a natural uranium-rich soil.</title>
        <authorList>
            <person name="ORTET P."/>
        </authorList>
    </citation>
    <scope>NUCLEOTIDE SEQUENCE [LARGE SCALE GENOMIC DNA]</scope>
    <source>
        <strain evidence="11 12">Viu22</strain>
    </source>
</reference>
<dbReference type="HAMAP" id="MF_02075">
    <property type="entry name" value="Asp_tRNA_synth_type2"/>
    <property type="match status" value="1"/>
</dbReference>
<dbReference type="InterPro" id="IPR045864">
    <property type="entry name" value="aa-tRNA-synth_II/BPL/LPL"/>
</dbReference>
<comment type="catalytic activity">
    <reaction evidence="9">
        <text>tRNA(Asp) + L-aspartate + ATP = L-aspartyl-tRNA(Asp) + AMP + diphosphate</text>
        <dbReference type="Rhea" id="RHEA:19649"/>
        <dbReference type="Rhea" id="RHEA-COMP:9660"/>
        <dbReference type="Rhea" id="RHEA-COMP:9678"/>
        <dbReference type="ChEBI" id="CHEBI:29991"/>
        <dbReference type="ChEBI" id="CHEBI:30616"/>
        <dbReference type="ChEBI" id="CHEBI:33019"/>
        <dbReference type="ChEBI" id="CHEBI:78442"/>
        <dbReference type="ChEBI" id="CHEBI:78516"/>
        <dbReference type="ChEBI" id="CHEBI:456215"/>
        <dbReference type="EC" id="6.1.1.12"/>
    </reaction>
</comment>
<dbReference type="Pfam" id="PF00152">
    <property type="entry name" value="tRNA-synt_2"/>
    <property type="match status" value="1"/>
</dbReference>
<comment type="subunit">
    <text evidence="9">Homodimer.</text>
</comment>
<evidence type="ECO:0000256" key="5">
    <source>
        <dbReference type="ARBA" id="ARBA00022741"/>
    </source>
</evidence>
<evidence type="ECO:0000259" key="10">
    <source>
        <dbReference type="PROSITE" id="PS50862"/>
    </source>
</evidence>
<dbReference type="AlphaFoldDB" id="A0A3Q9IZV7"/>
<dbReference type="OrthoDB" id="9802326at2"/>
<comment type="similarity">
    <text evidence="2 9">Belongs to the class-II aminoacyl-tRNA synthetase family. Type 2 subfamily.</text>
</comment>
<feature type="binding site" evidence="9">
    <location>
        <position position="176"/>
    </location>
    <ligand>
        <name>L-aspartate</name>
        <dbReference type="ChEBI" id="CHEBI:29991"/>
    </ligand>
</feature>
<dbReference type="PROSITE" id="PS50862">
    <property type="entry name" value="AA_TRNA_LIGASE_II"/>
    <property type="match status" value="1"/>
</dbReference>
<dbReference type="CDD" id="cd04100">
    <property type="entry name" value="Asp_Lys_Asn_RS_N"/>
    <property type="match status" value="1"/>
</dbReference>
<dbReference type="PANTHER" id="PTHR43450:SF1">
    <property type="entry name" value="ASPARTATE--TRNA LIGASE, CYTOPLASMIC"/>
    <property type="match status" value="1"/>
</dbReference>
<evidence type="ECO:0000256" key="7">
    <source>
        <dbReference type="ARBA" id="ARBA00022917"/>
    </source>
</evidence>
<dbReference type="Gene3D" id="2.40.50.140">
    <property type="entry name" value="Nucleic acid-binding proteins"/>
    <property type="match status" value="1"/>
</dbReference>
<feature type="binding site" evidence="9">
    <location>
        <position position="376"/>
    </location>
    <ligand>
        <name>L-aspartate</name>
        <dbReference type="ChEBI" id="CHEBI:29991"/>
    </ligand>
</feature>
<dbReference type="InterPro" id="IPR004364">
    <property type="entry name" value="Aa-tRNA-synt_II"/>
</dbReference>
<dbReference type="InterPro" id="IPR004365">
    <property type="entry name" value="NA-bd_OB_tRNA"/>
</dbReference>
<evidence type="ECO:0000256" key="6">
    <source>
        <dbReference type="ARBA" id="ARBA00022840"/>
    </source>
</evidence>
<feature type="binding site" evidence="9">
    <location>
        <position position="372"/>
    </location>
    <ligand>
        <name>L-aspartate</name>
        <dbReference type="ChEBI" id="CHEBI:29991"/>
    </ligand>
</feature>
<dbReference type="PANTHER" id="PTHR43450">
    <property type="entry name" value="ASPARTYL-TRNA SYNTHETASE"/>
    <property type="match status" value="1"/>
</dbReference>
<dbReference type="Proteomes" id="UP000276888">
    <property type="component" value="Chromosome"/>
</dbReference>
<feature type="domain" description="Aminoacyl-transfer RNA synthetases class-II family profile" evidence="10">
    <location>
        <begin position="143"/>
        <end position="446"/>
    </location>
</feature>
<dbReference type="GO" id="GO:0017101">
    <property type="term" value="C:aminoacyl-tRNA synthetase multienzyme complex"/>
    <property type="evidence" value="ECO:0007669"/>
    <property type="project" value="TreeGrafter"/>
</dbReference>